<dbReference type="AlphaFoldDB" id="A0A552F4E6"/>
<protein>
    <submittedName>
        <fullName evidence="3">Citrate lyase beta subunit</fullName>
    </submittedName>
</protein>
<dbReference type="SUPFAM" id="SSF51621">
    <property type="entry name" value="Phosphoenolpyruvate/pyruvate domain"/>
    <property type="match status" value="1"/>
</dbReference>
<dbReference type="GO" id="GO:0046872">
    <property type="term" value="F:metal ion binding"/>
    <property type="evidence" value="ECO:0007669"/>
    <property type="project" value="UniProtKB-KW"/>
</dbReference>
<name>A0A552F4E6_MICAE</name>
<evidence type="ECO:0000256" key="1">
    <source>
        <dbReference type="ARBA" id="ARBA00022723"/>
    </source>
</evidence>
<proteinExistence type="predicted"/>
<dbReference type="InterPro" id="IPR040442">
    <property type="entry name" value="Pyrv_kinase-like_dom_sf"/>
</dbReference>
<evidence type="ECO:0000313" key="4">
    <source>
        <dbReference type="Proteomes" id="UP000317708"/>
    </source>
</evidence>
<dbReference type="InterPro" id="IPR005000">
    <property type="entry name" value="Aldolase/citrate-lyase_domain"/>
</dbReference>
<organism evidence="3 4">
    <name type="scientific">Microcystis aeruginosa Ma_MB_S_20031200_S102</name>
    <dbReference type="NCBI Taxonomy" id="2486254"/>
    <lineage>
        <taxon>Bacteria</taxon>
        <taxon>Bacillati</taxon>
        <taxon>Cyanobacteriota</taxon>
        <taxon>Cyanophyceae</taxon>
        <taxon>Oscillatoriophycideae</taxon>
        <taxon>Chroococcales</taxon>
        <taxon>Microcystaceae</taxon>
        <taxon>Microcystis</taxon>
    </lineage>
</organism>
<accession>A0A552F4E6</accession>
<dbReference type="Pfam" id="PF03328">
    <property type="entry name" value="HpcH_HpaI"/>
    <property type="match status" value="1"/>
</dbReference>
<feature type="domain" description="HpcH/HpaI aldolase/citrate lyase" evidence="2">
    <location>
        <begin position="63"/>
        <end position="175"/>
    </location>
</feature>
<evidence type="ECO:0000259" key="2">
    <source>
        <dbReference type="Pfam" id="PF03328"/>
    </source>
</evidence>
<dbReference type="GO" id="GO:0016829">
    <property type="term" value="F:lyase activity"/>
    <property type="evidence" value="ECO:0007669"/>
    <property type="project" value="UniProtKB-KW"/>
</dbReference>
<dbReference type="Proteomes" id="UP000317708">
    <property type="component" value="Unassembled WGS sequence"/>
</dbReference>
<dbReference type="InterPro" id="IPR015813">
    <property type="entry name" value="Pyrv/PenolPyrv_kinase-like_dom"/>
</dbReference>
<dbReference type="Gene3D" id="3.20.20.60">
    <property type="entry name" value="Phosphoenolpyruvate-binding domains"/>
    <property type="match status" value="1"/>
</dbReference>
<sequence>MNCLEKKMVQLLRELREDHHVSGVKAEFETEGTRLTEAMRLKEISLQAGVDFNLKIAGCEAIRDIFDAVNLGVDRLIAPMVETAYALQKYLRGARRVLADQGVEDVELLVNIETITACENFQEMLAIPEIKSLHGIVIGRMDLACSLGLTRRDVNSKQVLDLALPLAKKAKAAGLTVAIGGGVSLDSLPFFKMFCQGHFDRFETRKVIFDCPQALDNFSLALPKAIEFELLWLENKKNYYSAIVREDDQRLEILQDLLFGS</sequence>
<comment type="caution">
    <text evidence="3">The sequence shown here is derived from an EMBL/GenBank/DDBJ whole genome shotgun (WGS) entry which is preliminary data.</text>
</comment>
<reference evidence="3 4" key="1">
    <citation type="submission" date="2019-01" db="EMBL/GenBank/DDBJ databases">
        <title>Coherence of Microcystis species and biogeography revealed through population genomics.</title>
        <authorList>
            <person name="Perez-Carrascal O.M."/>
            <person name="Terrat Y."/>
            <person name="Giani A."/>
            <person name="Fortin N."/>
            <person name="Tromas N."/>
            <person name="Shapiro B.J."/>
        </authorList>
    </citation>
    <scope>NUCLEOTIDE SEQUENCE [LARGE SCALE GENOMIC DNA]</scope>
    <source>
        <strain evidence="3">Ma_MB_S_20031200_S102</strain>
    </source>
</reference>
<keyword evidence="1" id="KW-0479">Metal-binding</keyword>
<gene>
    <name evidence="3" type="ORF">EWV92_03085</name>
</gene>
<dbReference type="EMBL" id="SFBI01000034">
    <property type="protein sequence ID" value="TRU41580.1"/>
    <property type="molecule type" value="Genomic_DNA"/>
</dbReference>
<keyword evidence="3" id="KW-0456">Lyase</keyword>
<evidence type="ECO:0000313" key="3">
    <source>
        <dbReference type="EMBL" id="TRU41580.1"/>
    </source>
</evidence>